<name>A0A4Q9M8Z4_9APHY</name>
<dbReference type="Proteomes" id="UP000292957">
    <property type="component" value="Unassembled WGS sequence"/>
</dbReference>
<organism evidence="1">
    <name type="scientific">Dichomitus squalens</name>
    <dbReference type="NCBI Taxonomy" id="114155"/>
    <lineage>
        <taxon>Eukaryota</taxon>
        <taxon>Fungi</taxon>
        <taxon>Dikarya</taxon>
        <taxon>Basidiomycota</taxon>
        <taxon>Agaricomycotina</taxon>
        <taxon>Agaricomycetes</taxon>
        <taxon>Polyporales</taxon>
        <taxon>Polyporaceae</taxon>
        <taxon>Dichomitus</taxon>
    </lineage>
</organism>
<proteinExistence type="predicted"/>
<evidence type="ECO:0000313" key="1">
    <source>
        <dbReference type="EMBL" id="TBU22382.1"/>
    </source>
</evidence>
<protein>
    <submittedName>
        <fullName evidence="1">Uncharacterized protein</fullName>
    </submittedName>
</protein>
<accession>A0A4Q9M8Z4</accession>
<reference evidence="1" key="1">
    <citation type="submission" date="2019-01" db="EMBL/GenBank/DDBJ databases">
        <title>Draft genome sequences of three monokaryotic isolates of the white-rot basidiomycete fungus Dichomitus squalens.</title>
        <authorList>
            <consortium name="DOE Joint Genome Institute"/>
            <person name="Lopez S.C."/>
            <person name="Andreopoulos B."/>
            <person name="Pangilinan J."/>
            <person name="Lipzen A."/>
            <person name="Riley R."/>
            <person name="Ahrendt S."/>
            <person name="Ng V."/>
            <person name="Barry K."/>
            <person name="Daum C."/>
            <person name="Grigoriev I.V."/>
            <person name="Hilden K.S."/>
            <person name="Makela M.R."/>
            <person name="de Vries R.P."/>
        </authorList>
    </citation>
    <scope>NUCLEOTIDE SEQUENCE [LARGE SCALE GENOMIC DNA]</scope>
    <source>
        <strain evidence="1">OM18370.1</strain>
    </source>
</reference>
<sequence length="80" mass="9057">MARSTLVRFLASMQHALQRCTTYLWICLCGSSIMPPQLSSVVTLYWISTKRHTGSPLVNTRAHLTWGLSRTTQFGPHRPV</sequence>
<dbReference type="AlphaFoldDB" id="A0A4Q9M8Z4"/>
<dbReference type="EMBL" id="ML143544">
    <property type="protein sequence ID" value="TBU22382.1"/>
    <property type="molecule type" value="Genomic_DNA"/>
</dbReference>
<gene>
    <name evidence="1" type="ORF">BD311DRAFT_770448</name>
</gene>